<dbReference type="EMBL" id="CM037614">
    <property type="protein sequence ID" value="KAH8015299.1"/>
    <property type="molecule type" value="Genomic_DNA"/>
</dbReference>
<organism evidence="1 2">
    <name type="scientific">Sphaerodactylus townsendi</name>
    <dbReference type="NCBI Taxonomy" id="933632"/>
    <lineage>
        <taxon>Eukaryota</taxon>
        <taxon>Metazoa</taxon>
        <taxon>Chordata</taxon>
        <taxon>Craniata</taxon>
        <taxon>Vertebrata</taxon>
        <taxon>Euteleostomi</taxon>
        <taxon>Lepidosauria</taxon>
        <taxon>Squamata</taxon>
        <taxon>Bifurcata</taxon>
        <taxon>Gekkota</taxon>
        <taxon>Sphaerodactylidae</taxon>
        <taxon>Sphaerodactylus</taxon>
    </lineage>
</organism>
<comment type="caution">
    <text evidence="1">The sequence shown here is derived from an EMBL/GenBank/DDBJ whole genome shotgun (WGS) entry which is preliminary data.</text>
</comment>
<keyword evidence="2" id="KW-1185">Reference proteome</keyword>
<protein>
    <submittedName>
        <fullName evidence="1">Uncharacterized protein</fullName>
    </submittedName>
</protein>
<evidence type="ECO:0000313" key="2">
    <source>
        <dbReference type="Proteomes" id="UP000827872"/>
    </source>
</evidence>
<gene>
    <name evidence="1" type="ORF">K3G42_002320</name>
</gene>
<sequence>MRKTLEEKGGKMRGREESENRKGGRCSSMKLQQQGQQQWQQQGRQQQQWQQHGWQQQQWQQQGRQQQQGWQQQQWQQGWQQQQWQQGWQQQQPQQQPPPPGMQMTEVRLRERERPPQEYMVGRGGEAETDNRRLEFARKAGTRVKQRSMLCFPTSQPVSLFISGS</sequence>
<evidence type="ECO:0000313" key="1">
    <source>
        <dbReference type="EMBL" id="KAH8015299.1"/>
    </source>
</evidence>
<reference evidence="1" key="1">
    <citation type="submission" date="2021-08" db="EMBL/GenBank/DDBJ databases">
        <title>The first chromosome-level gecko genome reveals the dynamic sex chromosomes of Neotropical dwarf geckos (Sphaerodactylidae: Sphaerodactylus).</title>
        <authorList>
            <person name="Pinto B.J."/>
            <person name="Keating S.E."/>
            <person name="Gamble T."/>
        </authorList>
    </citation>
    <scope>NUCLEOTIDE SEQUENCE</scope>
    <source>
        <strain evidence="1">TG3544</strain>
    </source>
</reference>
<dbReference type="Proteomes" id="UP000827872">
    <property type="component" value="Linkage Group LG01"/>
</dbReference>
<accession>A0ACB8G7V4</accession>
<proteinExistence type="predicted"/>
<name>A0ACB8G7V4_9SAUR</name>